<gene>
    <name evidence="1" type="ORF">LCGC14_1648310</name>
</gene>
<dbReference type="EMBL" id="LAZR01013828">
    <property type="protein sequence ID" value="KKM20154.1"/>
    <property type="molecule type" value="Genomic_DNA"/>
</dbReference>
<protein>
    <recommendedName>
        <fullName evidence="2">Outer membrane protein beta-barrel domain-containing protein</fullName>
    </recommendedName>
</protein>
<reference evidence="1" key="1">
    <citation type="journal article" date="2015" name="Nature">
        <title>Complex archaea that bridge the gap between prokaryotes and eukaryotes.</title>
        <authorList>
            <person name="Spang A."/>
            <person name="Saw J.H."/>
            <person name="Jorgensen S.L."/>
            <person name="Zaremba-Niedzwiedzka K."/>
            <person name="Martijn J."/>
            <person name="Lind A.E."/>
            <person name="van Eijk R."/>
            <person name="Schleper C."/>
            <person name="Guy L."/>
            <person name="Ettema T.J."/>
        </authorList>
    </citation>
    <scope>NUCLEOTIDE SEQUENCE</scope>
</reference>
<evidence type="ECO:0008006" key="2">
    <source>
        <dbReference type="Google" id="ProtNLM"/>
    </source>
</evidence>
<dbReference type="Gene3D" id="2.40.160.20">
    <property type="match status" value="1"/>
</dbReference>
<sequence>MRSIILAFLLLTTNVVWAEETPNLWIDYRHTMQLEVGESFDRSCGSCDNPSNEFFTIGYRYYFSEKKLHHLDSGWFAQARLTTFNDGNGVQNSHGGTWIGGSMGYRTKGNKFPKVFRKFFLEGSLGWGRLDNPDGRHDSNGRTSGKLSQHGQFEILLGGGYRLTRRINIVGGVGHFSNCRQLCNRNSPSSTPNHGRDQIRAGVEILFKTR</sequence>
<comment type="caution">
    <text evidence="1">The sequence shown here is derived from an EMBL/GenBank/DDBJ whole genome shotgun (WGS) entry which is preliminary data.</text>
</comment>
<accession>A0A0F9IK40</accession>
<name>A0A0F9IK40_9ZZZZ</name>
<proteinExistence type="predicted"/>
<organism evidence="1">
    <name type="scientific">marine sediment metagenome</name>
    <dbReference type="NCBI Taxonomy" id="412755"/>
    <lineage>
        <taxon>unclassified sequences</taxon>
        <taxon>metagenomes</taxon>
        <taxon>ecological metagenomes</taxon>
    </lineage>
</organism>
<evidence type="ECO:0000313" key="1">
    <source>
        <dbReference type="EMBL" id="KKM20154.1"/>
    </source>
</evidence>
<dbReference type="AlphaFoldDB" id="A0A0F9IK40"/>